<feature type="transmembrane region" description="Helical" evidence="1">
    <location>
        <begin position="193"/>
        <end position="217"/>
    </location>
</feature>
<keyword evidence="1" id="KW-1133">Transmembrane helix</keyword>
<sequence length="304" mass="33641">MSLISEYTWIYFTLLAATMQAIRTAGQKQLSGKLNSMATTAVRYVYALPFAWGYLWWMLEFREVAVPVLNNHFLYYALIACVTQIIGTACLVAAFKYKNFAVATSLAKTEAIQVAIVGALLFAAPLSVMGRLSVIVGVIGVFFVSKIKFNKREMLTGSDAVYGLLFGLAAGLGLAITTLLIRESSLALNTDLLVSAAITLVFMITVQSIISLFYVYFQDRKQLALMLINWRLCLFVGITSVLGSIGWFTATSFQTAAYVKALGQVEFFITLALTYRLFKEKITLIEYIGMLLIILSVVILLLWA</sequence>
<organism evidence="3 4">
    <name type="scientific">Colwellia maritima</name>
    <dbReference type="NCBI Taxonomy" id="2912588"/>
    <lineage>
        <taxon>Bacteria</taxon>
        <taxon>Pseudomonadati</taxon>
        <taxon>Pseudomonadota</taxon>
        <taxon>Gammaproteobacteria</taxon>
        <taxon>Alteromonadales</taxon>
        <taxon>Colwelliaceae</taxon>
        <taxon>Colwellia</taxon>
    </lineage>
</organism>
<dbReference type="EMBL" id="JAKKSL010000002">
    <property type="protein sequence ID" value="MCI2284303.1"/>
    <property type="molecule type" value="Genomic_DNA"/>
</dbReference>
<feature type="transmembrane region" description="Helical" evidence="1">
    <location>
        <begin position="132"/>
        <end position="149"/>
    </location>
</feature>
<feature type="transmembrane region" description="Helical" evidence="1">
    <location>
        <begin position="73"/>
        <end position="95"/>
    </location>
</feature>
<keyword evidence="1" id="KW-0812">Transmembrane</keyword>
<dbReference type="SUPFAM" id="SSF103481">
    <property type="entry name" value="Multidrug resistance efflux transporter EmrE"/>
    <property type="match status" value="2"/>
</dbReference>
<feature type="transmembrane region" description="Helical" evidence="1">
    <location>
        <begin position="6"/>
        <end position="25"/>
    </location>
</feature>
<keyword evidence="4" id="KW-1185">Reference proteome</keyword>
<dbReference type="PANTHER" id="PTHR22911:SF137">
    <property type="entry name" value="SOLUTE CARRIER FAMILY 35 MEMBER G2-RELATED"/>
    <property type="match status" value="1"/>
</dbReference>
<feature type="transmembrane region" description="Helical" evidence="1">
    <location>
        <begin position="37"/>
        <end position="57"/>
    </location>
</feature>
<dbReference type="Proteomes" id="UP001139646">
    <property type="component" value="Unassembled WGS sequence"/>
</dbReference>
<dbReference type="Pfam" id="PF00892">
    <property type="entry name" value="EamA"/>
    <property type="match status" value="2"/>
</dbReference>
<dbReference type="InterPro" id="IPR000620">
    <property type="entry name" value="EamA_dom"/>
</dbReference>
<proteinExistence type="predicted"/>
<evidence type="ECO:0000256" key="1">
    <source>
        <dbReference type="SAM" id="Phobius"/>
    </source>
</evidence>
<evidence type="ECO:0000259" key="2">
    <source>
        <dbReference type="Pfam" id="PF00892"/>
    </source>
</evidence>
<evidence type="ECO:0000313" key="3">
    <source>
        <dbReference type="EMBL" id="MCI2284303.1"/>
    </source>
</evidence>
<gene>
    <name evidence="3" type="ORF">L3081_14075</name>
</gene>
<feature type="domain" description="EamA" evidence="2">
    <location>
        <begin position="9"/>
        <end position="145"/>
    </location>
</feature>
<reference evidence="3" key="1">
    <citation type="submission" date="2022-01" db="EMBL/GenBank/DDBJ databases">
        <title>Colwellia maritima, isolated from seawater.</title>
        <authorList>
            <person name="Kristyanto S."/>
            <person name="Jung J."/>
            <person name="Jeon C.O."/>
        </authorList>
    </citation>
    <scope>NUCLEOTIDE SEQUENCE</scope>
    <source>
        <strain evidence="3">MSW7</strain>
    </source>
</reference>
<protein>
    <submittedName>
        <fullName evidence="3">DMT family transporter</fullName>
    </submittedName>
</protein>
<feature type="transmembrane region" description="Helical" evidence="1">
    <location>
        <begin position="284"/>
        <end position="303"/>
    </location>
</feature>
<keyword evidence="1" id="KW-0472">Membrane</keyword>
<feature type="domain" description="EamA" evidence="2">
    <location>
        <begin position="162"/>
        <end position="301"/>
    </location>
</feature>
<evidence type="ECO:0000313" key="4">
    <source>
        <dbReference type="Proteomes" id="UP001139646"/>
    </source>
</evidence>
<feature type="transmembrane region" description="Helical" evidence="1">
    <location>
        <begin position="161"/>
        <end position="181"/>
    </location>
</feature>
<feature type="transmembrane region" description="Helical" evidence="1">
    <location>
        <begin position="107"/>
        <end position="126"/>
    </location>
</feature>
<comment type="caution">
    <text evidence="3">The sequence shown here is derived from an EMBL/GenBank/DDBJ whole genome shotgun (WGS) entry which is preliminary data.</text>
</comment>
<accession>A0ABS9X247</accession>
<name>A0ABS9X247_9GAMM</name>
<dbReference type="PANTHER" id="PTHR22911">
    <property type="entry name" value="ACYL-MALONYL CONDENSING ENZYME-RELATED"/>
    <property type="match status" value="1"/>
</dbReference>
<dbReference type="RefSeq" id="WP_242286746.1">
    <property type="nucleotide sequence ID" value="NZ_JAKKSL010000002.1"/>
</dbReference>
<feature type="transmembrane region" description="Helical" evidence="1">
    <location>
        <begin position="229"/>
        <end position="250"/>
    </location>
</feature>
<dbReference type="InterPro" id="IPR037185">
    <property type="entry name" value="EmrE-like"/>
</dbReference>